<keyword evidence="1" id="KW-0378">Hydrolase</keyword>
<accession>F2E938</accession>
<proteinExistence type="evidence at transcript level"/>
<evidence type="ECO:0000256" key="2">
    <source>
        <dbReference type="SAM" id="SignalP"/>
    </source>
</evidence>
<organism evidence="3">
    <name type="scientific">Hordeum vulgare subsp. vulgare</name>
    <name type="common">Domesticated barley</name>
    <dbReference type="NCBI Taxonomy" id="112509"/>
    <lineage>
        <taxon>Eukaryota</taxon>
        <taxon>Viridiplantae</taxon>
        <taxon>Streptophyta</taxon>
        <taxon>Embryophyta</taxon>
        <taxon>Tracheophyta</taxon>
        <taxon>Spermatophyta</taxon>
        <taxon>Magnoliopsida</taxon>
        <taxon>Liliopsida</taxon>
        <taxon>Poales</taxon>
        <taxon>Poaceae</taxon>
        <taxon>BOP clade</taxon>
        <taxon>Pooideae</taxon>
        <taxon>Triticodae</taxon>
        <taxon>Triticeae</taxon>
        <taxon>Hordeinae</taxon>
        <taxon>Hordeum</taxon>
    </lineage>
</organism>
<dbReference type="AlphaFoldDB" id="F2E938"/>
<dbReference type="SUPFAM" id="SSF56371">
    <property type="entry name" value="Ribosome inactivating proteins (RIP)"/>
    <property type="match status" value="1"/>
</dbReference>
<dbReference type="InterPro" id="IPR001574">
    <property type="entry name" value="Ribosome_inactivat_prot"/>
</dbReference>
<keyword evidence="2" id="KW-0732">Signal</keyword>
<evidence type="ECO:0000256" key="1">
    <source>
        <dbReference type="RuleBase" id="RU004915"/>
    </source>
</evidence>
<keyword evidence="1" id="KW-0800">Toxin</keyword>
<dbReference type="GO" id="GO:0030598">
    <property type="term" value="F:rRNA N-glycosylase activity"/>
    <property type="evidence" value="ECO:0007669"/>
    <property type="project" value="UniProtKB-EC"/>
</dbReference>
<sequence length="283" mass="32524">MSVSFFFFLFLSLPLHHALDPVKVLNVQYNVSSDSFTRVSALFSRQLLAYSRDPPQVLLRRFLAPTRAVFEARPNYFILLNMVDNVPGRTATLALCDDDLYVQGFKDTKLRWNHFEKFDPIVPDSTVLPVTHDYPGLLPKFPNGTKRSHLNLFEVPLGKAAALSSFRTLANYNSRTTTVPALRSALVTLIIMFCEGHRFDRLNARLKDEWDNPRPIYMLEEEAPYVVKWGALSRALQNWEESGRKHWTKDPDDVSEFSKIHANSPLAARNALLFLHRTENFKL</sequence>
<dbReference type="EMBL" id="AK372663">
    <property type="protein sequence ID" value="BAK03860.1"/>
    <property type="molecule type" value="mRNA"/>
</dbReference>
<dbReference type="GO" id="GO:0006952">
    <property type="term" value="P:defense response"/>
    <property type="evidence" value="ECO:0007669"/>
    <property type="project" value="UniProtKB-KW"/>
</dbReference>
<dbReference type="Gene3D" id="3.40.420.10">
    <property type="entry name" value="Ricin (A subunit), domain 1"/>
    <property type="match status" value="1"/>
</dbReference>
<keyword evidence="1" id="KW-0652">Protein synthesis inhibitor</keyword>
<feature type="chain" id="PRO_5003276520" description="rRNA N-glycosylase" evidence="2">
    <location>
        <begin position="19"/>
        <end position="283"/>
    </location>
</feature>
<dbReference type="GO" id="GO:0017148">
    <property type="term" value="P:negative regulation of translation"/>
    <property type="evidence" value="ECO:0007669"/>
    <property type="project" value="UniProtKB-KW"/>
</dbReference>
<comment type="catalytic activity">
    <reaction evidence="1">
        <text>Endohydrolysis of the N-glycosidic bond at one specific adenosine on the 28S rRNA.</text>
        <dbReference type="EC" id="3.2.2.22"/>
    </reaction>
</comment>
<evidence type="ECO:0000313" key="3">
    <source>
        <dbReference type="EMBL" id="BAK03860.1"/>
    </source>
</evidence>
<dbReference type="EC" id="3.2.2.22" evidence="1"/>
<keyword evidence="1" id="KW-0611">Plant defense</keyword>
<protein>
    <recommendedName>
        <fullName evidence="1">rRNA N-glycosylase</fullName>
        <ecNumber evidence="1">3.2.2.22</ecNumber>
    </recommendedName>
</protein>
<reference evidence="3" key="1">
    <citation type="journal article" date="2011" name="Plant Physiol.">
        <title>Comprehensive sequence analysis of 24,783 barley full-length cDNAs derived from 12 clone libraries.</title>
        <authorList>
            <person name="Matsumoto T."/>
            <person name="Tanaka T."/>
            <person name="Sakai H."/>
            <person name="Amano N."/>
            <person name="Kanamori H."/>
            <person name="Kurita K."/>
            <person name="Kikuta A."/>
            <person name="Kamiya K."/>
            <person name="Yamamoto M."/>
            <person name="Ikawa H."/>
            <person name="Fujii N."/>
            <person name="Hori K."/>
            <person name="Itoh T."/>
            <person name="Sato K."/>
        </authorList>
    </citation>
    <scope>NUCLEOTIDE SEQUENCE</scope>
</reference>
<feature type="signal peptide" evidence="2">
    <location>
        <begin position="1"/>
        <end position="18"/>
    </location>
</feature>
<name>F2E938_HORVV</name>
<comment type="similarity">
    <text evidence="1">Belongs to the ribosome-inactivating protein family.</text>
</comment>
<dbReference type="InterPro" id="IPR016138">
    <property type="entry name" value="Ribosome_inactivat_prot_sub1"/>
</dbReference>
<dbReference type="InterPro" id="IPR036041">
    <property type="entry name" value="Ribosome-inact_prot_sf"/>
</dbReference>
<dbReference type="PANTHER" id="PTHR33453:SF10">
    <property type="entry name" value="RRNA N-GLYCOSYLASE"/>
    <property type="match status" value="1"/>
</dbReference>
<dbReference type="PANTHER" id="PTHR33453">
    <property type="match status" value="1"/>
</dbReference>
<dbReference type="Pfam" id="PF00161">
    <property type="entry name" value="RIP"/>
    <property type="match status" value="1"/>
</dbReference>
<dbReference type="GO" id="GO:0090729">
    <property type="term" value="F:toxin activity"/>
    <property type="evidence" value="ECO:0007669"/>
    <property type="project" value="UniProtKB-KW"/>
</dbReference>